<proteinExistence type="predicted"/>
<keyword evidence="2" id="KW-0808">Transferase</keyword>
<dbReference type="Gene3D" id="3.40.50.10330">
    <property type="entry name" value="Probable inorganic polyphosphate/atp-NAD kinase, domain 1"/>
    <property type="match status" value="1"/>
</dbReference>
<protein>
    <submittedName>
        <fullName evidence="2">Diacylglycerol kinase</fullName>
    </submittedName>
</protein>
<dbReference type="InterPro" id="IPR016064">
    <property type="entry name" value="NAD/diacylglycerol_kinase_sf"/>
</dbReference>
<dbReference type="EMBL" id="BJMV01000002">
    <property type="protein sequence ID" value="GEB84944.1"/>
    <property type="molecule type" value="Genomic_DNA"/>
</dbReference>
<dbReference type="RefSeq" id="WP_141374856.1">
    <property type="nucleotide sequence ID" value="NZ_BAPL01000030.1"/>
</dbReference>
<organism evidence="2 3">
    <name type="scientific">Acetobacter peroxydans</name>
    <dbReference type="NCBI Taxonomy" id="104098"/>
    <lineage>
        <taxon>Bacteria</taxon>
        <taxon>Pseudomonadati</taxon>
        <taxon>Pseudomonadota</taxon>
        <taxon>Alphaproteobacteria</taxon>
        <taxon>Acetobacterales</taxon>
        <taxon>Acetobacteraceae</taxon>
        <taxon>Acetobacter</taxon>
    </lineage>
</organism>
<keyword evidence="2" id="KW-0418">Kinase</keyword>
<evidence type="ECO:0000259" key="1">
    <source>
        <dbReference type="Pfam" id="PF00781"/>
    </source>
</evidence>
<dbReference type="SUPFAM" id="SSF111331">
    <property type="entry name" value="NAD kinase/diacylglycerol kinase-like"/>
    <property type="match status" value="1"/>
</dbReference>
<evidence type="ECO:0000313" key="2">
    <source>
        <dbReference type="EMBL" id="GEB84944.1"/>
    </source>
</evidence>
<dbReference type="GO" id="GO:0016301">
    <property type="term" value="F:kinase activity"/>
    <property type="evidence" value="ECO:0007669"/>
    <property type="project" value="UniProtKB-KW"/>
</dbReference>
<feature type="domain" description="DAGKc" evidence="1">
    <location>
        <begin position="6"/>
        <end position="119"/>
    </location>
</feature>
<sequence length="326" mass="35451">MQNCFALIYNPQSRRNIEADPHYLEQARALTQGRVYAPQSHDELRLLIERMAANPVTCLVIDGGDGTVGSVLSALYASSWPRSSWPVIAVLASGNTNLIAADVGFGQRGVKALHALRDRLQAGLTSAGLRWRRPLVVTRAGHEGQDVLGFFGGIGAFARGIDIAHHPGILTNIAHDAAVALTLMLSLAKLFSPLQRKRWLEGVPCSLVCDGRPISFDRHFLLLCTGLQRLPHGAWPFWTEPGAQGDGVAYLDVAARPRRLLTAIWHLLRGRAPVWVRSSPQYRSGMAESLHLQMKHAFVLDGEILEPGADGALTISAGPQVSFLCI</sequence>
<name>A0A4Y3TT81_9PROT</name>
<dbReference type="Pfam" id="PF00781">
    <property type="entry name" value="DAGK_cat"/>
    <property type="match status" value="1"/>
</dbReference>
<reference evidence="2 3" key="1">
    <citation type="submission" date="2019-06" db="EMBL/GenBank/DDBJ databases">
        <title>Whole genome shotgun sequence of Acetobacter peroxydans NBRC 13755.</title>
        <authorList>
            <person name="Hosoyama A."/>
            <person name="Uohara A."/>
            <person name="Ohji S."/>
            <person name="Ichikawa N."/>
        </authorList>
    </citation>
    <scope>NUCLEOTIDE SEQUENCE [LARGE SCALE GENOMIC DNA]</scope>
    <source>
        <strain evidence="2 3">NBRC 13755</strain>
    </source>
</reference>
<dbReference type="InterPro" id="IPR017438">
    <property type="entry name" value="ATP-NAD_kinase_N"/>
</dbReference>
<dbReference type="InterPro" id="IPR001206">
    <property type="entry name" value="Diacylglycerol_kinase_cat_dom"/>
</dbReference>
<dbReference type="Proteomes" id="UP000317730">
    <property type="component" value="Unassembled WGS sequence"/>
</dbReference>
<keyword evidence="3" id="KW-1185">Reference proteome</keyword>
<gene>
    <name evidence="2" type="ORF">APE01nite_07410</name>
</gene>
<dbReference type="OrthoDB" id="8557048at2"/>
<accession>A0A4Y3TT81</accession>
<dbReference type="AlphaFoldDB" id="A0A4Y3TT81"/>
<evidence type="ECO:0000313" key="3">
    <source>
        <dbReference type="Proteomes" id="UP000317730"/>
    </source>
</evidence>
<comment type="caution">
    <text evidence="2">The sequence shown here is derived from an EMBL/GenBank/DDBJ whole genome shotgun (WGS) entry which is preliminary data.</text>
</comment>